<dbReference type="InterPro" id="IPR013762">
    <property type="entry name" value="Integrase-like_cat_sf"/>
</dbReference>
<gene>
    <name evidence="2" type="ORF">ETAA8_09550</name>
</gene>
<keyword evidence="3" id="KW-1185">Reference proteome</keyword>
<evidence type="ECO:0000313" key="2">
    <source>
        <dbReference type="EMBL" id="QDU25883.1"/>
    </source>
</evidence>
<evidence type="ECO:0008006" key="4">
    <source>
        <dbReference type="Google" id="ProtNLM"/>
    </source>
</evidence>
<proteinExistence type="predicted"/>
<organism evidence="2 3">
    <name type="scientific">Anatilimnocola aggregata</name>
    <dbReference type="NCBI Taxonomy" id="2528021"/>
    <lineage>
        <taxon>Bacteria</taxon>
        <taxon>Pseudomonadati</taxon>
        <taxon>Planctomycetota</taxon>
        <taxon>Planctomycetia</taxon>
        <taxon>Pirellulales</taxon>
        <taxon>Pirellulaceae</taxon>
        <taxon>Anatilimnocola</taxon>
    </lineage>
</organism>
<dbReference type="GO" id="GO:0006310">
    <property type="term" value="P:DNA recombination"/>
    <property type="evidence" value="ECO:0007669"/>
    <property type="project" value="UniProtKB-KW"/>
</dbReference>
<dbReference type="SUPFAM" id="SSF56349">
    <property type="entry name" value="DNA breaking-rejoining enzymes"/>
    <property type="match status" value="1"/>
</dbReference>
<accession>A0A517Y6M0</accession>
<dbReference type="EMBL" id="CP036274">
    <property type="protein sequence ID" value="QDU25883.1"/>
    <property type="molecule type" value="Genomic_DNA"/>
</dbReference>
<dbReference type="InterPro" id="IPR011010">
    <property type="entry name" value="DNA_brk_join_enz"/>
</dbReference>
<dbReference type="GO" id="GO:0003677">
    <property type="term" value="F:DNA binding"/>
    <property type="evidence" value="ECO:0007669"/>
    <property type="project" value="InterPro"/>
</dbReference>
<dbReference type="Proteomes" id="UP000315017">
    <property type="component" value="Chromosome"/>
</dbReference>
<evidence type="ECO:0000256" key="1">
    <source>
        <dbReference type="ARBA" id="ARBA00023172"/>
    </source>
</evidence>
<dbReference type="KEGG" id="aagg:ETAA8_09550"/>
<dbReference type="Gene3D" id="1.10.443.10">
    <property type="entry name" value="Intergrase catalytic core"/>
    <property type="match status" value="1"/>
</dbReference>
<keyword evidence="1" id="KW-0233">DNA recombination</keyword>
<dbReference type="OrthoDB" id="215580at2"/>
<evidence type="ECO:0000313" key="3">
    <source>
        <dbReference type="Proteomes" id="UP000315017"/>
    </source>
</evidence>
<sequence length="434" mass="49289">MPRKKTPGTFEGAPAYRWTRMVRGVRWRLLCRPKMLGEDKPNTGWLGLPEAQWTKEDSWAAANAWWETNAIRAVELPVGAFELMAKAEQFKNVAATLGVSLEAPEAKNLWEVLPAIPKVASNKGIAHWQKEFLDLKKSDGQRRSGRYDNLKRSVDRFCASLGDGAPVAAVTEENYRKFYSSIMKAGHSDYFTRDTVRDVKTFVNFLWQNRAIKEELRNLDSLKVRVVDREQKHFSANELRALLTKADGHLKLFVFLFANCGMRQKDVSSITHAMYKDGYITRKRGKTINTTPNAPKVSHKLWPETIELIEQFRTKGKGDDLLFVQENGKPWVLDDELNENDRRKRDDNFTGLWRDFIATNPQPHAAKFIRGSAANLLNPSGAIQTNQLSLQVKFLADVPSGVVLKHYIDPTQPELDTAVNALRVLILGKKKKAS</sequence>
<protein>
    <recommendedName>
        <fullName evidence="4">Core-binding (CB) domain-containing protein</fullName>
    </recommendedName>
</protein>
<dbReference type="GO" id="GO:0015074">
    <property type="term" value="P:DNA integration"/>
    <property type="evidence" value="ECO:0007669"/>
    <property type="project" value="InterPro"/>
</dbReference>
<dbReference type="AlphaFoldDB" id="A0A517Y6M0"/>
<reference evidence="2 3" key="1">
    <citation type="submission" date="2019-02" db="EMBL/GenBank/DDBJ databases">
        <title>Deep-cultivation of Planctomycetes and their phenomic and genomic characterization uncovers novel biology.</title>
        <authorList>
            <person name="Wiegand S."/>
            <person name="Jogler M."/>
            <person name="Boedeker C."/>
            <person name="Pinto D."/>
            <person name="Vollmers J."/>
            <person name="Rivas-Marin E."/>
            <person name="Kohn T."/>
            <person name="Peeters S.H."/>
            <person name="Heuer A."/>
            <person name="Rast P."/>
            <person name="Oberbeckmann S."/>
            <person name="Bunk B."/>
            <person name="Jeske O."/>
            <person name="Meyerdierks A."/>
            <person name="Storesund J.E."/>
            <person name="Kallscheuer N."/>
            <person name="Luecker S."/>
            <person name="Lage O.M."/>
            <person name="Pohl T."/>
            <person name="Merkel B.J."/>
            <person name="Hornburger P."/>
            <person name="Mueller R.-W."/>
            <person name="Bruemmer F."/>
            <person name="Labrenz M."/>
            <person name="Spormann A.M."/>
            <person name="Op den Camp H."/>
            <person name="Overmann J."/>
            <person name="Amann R."/>
            <person name="Jetten M.S.M."/>
            <person name="Mascher T."/>
            <person name="Medema M.H."/>
            <person name="Devos D.P."/>
            <person name="Kaster A.-K."/>
            <person name="Ovreas L."/>
            <person name="Rohde M."/>
            <person name="Galperin M.Y."/>
            <person name="Jogler C."/>
        </authorList>
    </citation>
    <scope>NUCLEOTIDE SEQUENCE [LARGE SCALE GENOMIC DNA]</scope>
    <source>
        <strain evidence="2 3">ETA_A8</strain>
    </source>
</reference>
<dbReference type="RefSeq" id="WP_145085548.1">
    <property type="nucleotide sequence ID" value="NZ_CP036274.1"/>
</dbReference>
<name>A0A517Y6M0_9BACT</name>